<dbReference type="InterPro" id="IPR050095">
    <property type="entry name" value="ECF_ABC_transporter_ATP-bd"/>
</dbReference>
<comment type="similarity">
    <text evidence="1">Belongs to the ABC transporter superfamily.</text>
</comment>
<dbReference type="InterPro" id="IPR015856">
    <property type="entry name" value="ABC_transpr_CbiO/EcfA_su"/>
</dbReference>
<dbReference type="PANTHER" id="PTHR43553:SF24">
    <property type="entry name" value="ENERGY-COUPLING FACTOR TRANSPORTER ATP-BINDING PROTEIN ECFA1"/>
    <property type="match status" value="1"/>
</dbReference>
<evidence type="ECO:0000259" key="5">
    <source>
        <dbReference type="PROSITE" id="PS50893"/>
    </source>
</evidence>
<dbReference type="InterPro" id="IPR017871">
    <property type="entry name" value="ABC_transporter-like_CS"/>
</dbReference>
<organism evidence="6 7">
    <name type="scientific">Microbacterium istanbulense</name>
    <dbReference type="NCBI Taxonomy" id="3122049"/>
    <lineage>
        <taxon>Bacteria</taxon>
        <taxon>Bacillati</taxon>
        <taxon>Actinomycetota</taxon>
        <taxon>Actinomycetes</taxon>
        <taxon>Micrococcales</taxon>
        <taxon>Microbacteriaceae</taxon>
        <taxon>Microbacterium</taxon>
    </lineage>
</organism>
<dbReference type="InterPro" id="IPR003593">
    <property type="entry name" value="AAA+_ATPase"/>
</dbReference>
<dbReference type="SMART" id="SM00382">
    <property type="entry name" value="AAA"/>
    <property type="match status" value="1"/>
</dbReference>
<keyword evidence="7" id="KW-1185">Reference proteome</keyword>
<evidence type="ECO:0000256" key="1">
    <source>
        <dbReference type="ARBA" id="ARBA00005417"/>
    </source>
</evidence>
<comment type="caution">
    <text evidence="6">The sequence shown here is derived from an EMBL/GenBank/DDBJ whole genome shotgun (WGS) entry which is preliminary data.</text>
</comment>
<dbReference type="EMBL" id="JBBDGN010000008">
    <property type="protein sequence ID" value="MEJ1092009.1"/>
    <property type="molecule type" value="Genomic_DNA"/>
</dbReference>
<keyword evidence="2" id="KW-0813">Transport</keyword>
<evidence type="ECO:0000313" key="7">
    <source>
        <dbReference type="Proteomes" id="UP001366085"/>
    </source>
</evidence>
<dbReference type="PROSITE" id="PS00211">
    <property type="entry name" value="ABC_TRANSPORTER_1"/>
    <property type="match status" value="1"/>
</dbReference>
<dbReference type="InterPro" id="IPR027417">
    <property type="entry name" value="P-loop_NTPase"/>
</dbReference>
<dbReference type="PROSITE" id="PS50893">
    <property type="entry name" value="ABC_TRANSPORTER_2"/>
    <property type="match status" value="1"/>
</dbReference>
<dbReference type="PANTHER" id="PTHR43553">
    <property type="entry name" value="HEAVY METAL TRANSPORTER"/>
    <property type="match status" value="1"/>
</dbReference>
<dbReference type="CDD" id="cd03225">
    <property type="entry name" value="ABC_cobalt_CbiO_domain1"/>
    <property type="match status" value="1"/>
</dbReference>
<evidence type="ECO:0000256" key="3">
    <source>
        <dbReference type="ARBA" id="ARBA00022741"/>
    </source>
</evidence>
<dbReference type="Pfam" id="PF00005">
    <property type="entry name" value="ABC_tran"/>
    <property type="match status" value="1"/>
</dbReference>
<protein>
    <submittedName>
        <fullName evidence="6">ABC transporter ATP-binding protein</fullName>
    </submittedName>
</protein>
<feature type="domain" description="ABC transporter" evidence="5">
    <location>
        <begin position="20"/>
        <end position="240"/>
    </location>
</feature>
<dbReference type="Gene3D" id="3.40.50.300">
    <property type="entry name" value="P-loop containing nucleotide triphosphate hydrolases"/>
    <property type="match status" value="1"/>
</dbReference>
<keyword evidence="4 6" id="KW-0067">ATP-binding</keyword>
<name>A0ABU8LL06_9MICO</name>
<evidence type="ECO:0000256" key="2">
    <source>
        <dbReference type="ARBA" id="ARBA00022448"/>
    </source>
</evidence>
<dbReference type="SUPFAM" id="SSF52540">
    <property type="entry name" value="P-loop containing nucleoside triphosphate hydrolases"/>
    <property type="match status" value="1"/>
</dbReference>
<evidence type="ECO:0000256" key="4">
    <source>
        <dbReference type="ARBA" id="ARBA00022840"/>
    </source>
</evidence>
<sequence length="240" mass="25425">MRPEPAAASPVPPGPGDAAISLRGVEVVADGRTLLSDVSLDLHSQRIAVIGANGSGKSTFARLLNGTRRPSAGSVRVLGLDATRDARALRGRVGFVFTDPAAQLLMPTPIEDVALSLRHLPRAERTARSAEVLAQHGLEAHADAPVTTLSGGQRQLLAIASVLATSPELVIADEPTTLLDLRNARRIAELLLGLEARVVIVTHDLELAERCDEAVLFEAGRLAHRGQAADVVAHYRRMHA</sequence>
<dbReference type="Proteomes" id="UP001366085">
    <property type="component" value="Unassembled WGS sequence"/>
</dbReference>
<dbReference type="RefSeq" id="WP_337320111.1">
    <property type="nucleotide sequence ID" value="NZ_JBBDGN010000008.1"/>
</dbReference>
<gene>
    <name evidence="6" type="ORF">WDU93_09905</name>
</gene>
<proteinExistence type="inferred from homology"/>
<reference evidence="6 7" key="1">
    <citation type="submission" date="2024-02" db="EMBL/GenBank/DDBJ databases">
        <authorList>
            <person name="Saticioglu I.B."/>
        </authorList>
    </citation>
    <scope>NUCLEOTIDE SEQUENCE [LARGE SCALE GENOMIC DNA]</scope>
    <source>
        <strain evidence="6 7">Mu-43</strain>
    </source>
</reference>
<dbReference type="InterPro" id="IPR003439">
    <property type="entry name" value="ABC_transporter-like_ATP-bd"/>
</dbReference>
<evidence type="ECO:0000313" key="6">
    <source>
        <dbReference type="EMBL" id="MEJ1092009.1"/>
    </source>
</evidence>
<keyword evidence="3" id="KW-0547">Nucleotide-binding</keyword>
<dbReference type="GO" id="GO:0005524">
    <property type="term" value="F:ATP binding"/>
    <property type="evidence" value="ECO:0007669"/>
    <property type="project" value="UniProtKB-KW"/>
</dbReference>
<accession>A0ABU8LL06</accession>